<reference evidence="2 3" key="1">
    <citation type="submission" date="2014-12" db="EMBL/GenBank/DDBJ databases">
        <title>Genomes of Geoalkalibacter ferrihydriticus and Geoalkalibacter subterraneus, two haloalkaliphilic metal-reducing members of the Geobacteraceae.</title>
        <authorList>
            <person name="Badalamenti J.P."/>
            <person name="Torres C.I."/>
            <person name="Krajmalnik-Brown R."/>
            <person name="Bond D.R."/>
        </authorList>
    </citation>
    <scope>NUCLEOTIDE SEQUENCE [LARGE SCALE GENOMIC DNA]</scope>
    <source>
        <strain evidence="2 3">DSM 17813</strain>
    </source>
</reference>
<keyword evidence="1" id="KW-0378">Hydrolase</keyword>
<dbReference type="PANTHER" id="PTHR31377">
    <property type="entry name" value="AGMATINE DEIMINASE-RELATED"/>
    <property type="match status" value="1"/>
</dbReference>
<accession>A0A0C2DU04</accession>
<gene>
    <name evidence="2" type="ORF">GFER_07560</name>
</gene>
<dbReference type="GO" id="GO:0004668">
    <property type="term" value="F:protein-arginine deiminase activity"/>
    <property type="evidence" value="ECO:0007669"/>
    <property type="project" value="InterPro"/>
</dbReference>
<dbReference type="RefSeq" id="WP_040098056.1">
    <property type="nucleotide sequence ID" value="NZ_JWJD01000002.1"/>
</dbReference>
<keyword evidence="3" id="KW-1185">Reference proteome</keyword>
<dbReference type="GO" id="GO:0047632">
    <property type="term" value="F:agmatine deiminase activity"/>
    <property type="evidence" value="ECO:0007669"/>
    <property type="project" value="TreeGrafter"/>
</dbReference>
<dbReference type="Pfam" id="PF04371">
    <property type="entry name" value="PAD_porph"/>
    <property type="match status" value="1"/>
</dbReference>
<dbReference type="Proteomes" id="UP000035068">
    <property type="component" value="Unassembled WGS sequence"/>
</dbReference>
<dbReference type="InterPro" id="IPR007466">
    <property type="entry name" value="Peptidyl-Arg-deiminase_porph"/>
</dbReference>
<organism evidence="2 3">
    <name type="scientific">Geoalkalibacter ferrihydriticus DSM 17813</name>
    <dbReference type="NCBI Taxonomy" id="1121915"/>
    <lineage>
        <taxon>Bacteria</taxon>
        <taxon>Pseudomonadati</taxon>
        <taxon>Thermodesulfobacteriota</taxon>
        <taxon>Desulfuromonadia</taxon>
        <taxon>Desulfuromonadales</taxon>
        <taxon>Geoalkalibacteraceae</taxon>
        <taxon>Geoalkalibacter</taxon>
    </lineage>
</organism>
<name>A0A0C2DU04_9BACT</name>
<comment type="caution">
    <text evidence="2">The sequence shown here is derived from an EMBL/GenBank/DDBJ whole genome shotgun (WGS) entry which is preliminary data.</text>
</comment>
<dbReference type="GO" id="GO:0009446">
    <property type="term" value="P:putrescine biosynthetic process"/>
    <property type="evidence" value="ECO:0007669"/>
    <property type="project" value="InterPro"/>
</dbReference>
<dbReference type="PANTHER" id="PTHR31377:SF0">
    <property type="entry name" value="AGMATINE DEIMINASE-RELATED"/>
    <property type="match status" value="1"/>
</dbReference>
<evidence type="ECO:0000313" key="2">
    <source>
        <dbReference type="EMBL" id="KIH76934.1"/>
    </source>
</evidence>
<protein>
    <submittedName>
        <fullName evidence="2">Agmatine deiminase</fullName>
    </submittedName>
</protein>
<dbReference type="EMBL" id="JWJD01000002">
    <property type="protein sequence ID" value="KIH76934.1"/>
    <property type="molecule type" value="Genomic_DNA"/>
</dbReference>
<dbReference type="AlphaFoldDB" id="A0A0C2DU04"/>
<evidence type="ECO:0000313" key="3">
    <source>
        <dbReference type="Proteomes" id="UP000035068"/>
    </source>
</evidence>
<evidence type="ECO:0000256" key="1">
    <source>
        <dbReference type="ARBA" id="ARBA00022801"/>
    </source>
</evidence>
<sequence>MNLRLPAEWEEQDGVLLAWPHAASDWAPLLDQVVPVFTEIACQISRFESVVIVAPNLEPVRRELAAANADLSRFRLAELPTNDTWARDFGPITVEDQGKPCLLDFGFNGWGLKFAANYDNQVTRGLVRQGIFGSIPLRTPGLILEGGSLESDGRGTLLTTSECLLNPNRNPHLDRAALEAELAVHLGAKHFLWLESGYLAGDDTDSHIDTLARLAPEDTILYVACDDKEDEHYEALRAMRLELENLRTPTGQAYRLLPLPWPAPHFEEEDGRRLPATYANFLVINGAVLVPTYGDVRDTEALSMVGKAFAERAIIGIDCSALIRQHGSLHCVTMQLPKGVLA</sequence>
<dbReference type="Gene3D" id="3.75.10.10">
    <property type="entry name" value="L-arginine/glycine Amidinotransferase, Chain A"/>
    <property type="match status" value="1"/>
</dbReference>
<proteinExistence type="predicted"/>
<dbReference type="SUPFAM" id="SSF55909">
    <property type="entry name" value="Pentein"/>
    <property type="match status" value="1"/>
</dbReference>